<dbReference type="AlphaFoldDB" id="F6SVD8"/>
<reference evidence="1" key="3">
    <citation type="submission" date="2025-09" db="UniProtKB">
        <authorList>
            <consortium name="Ensembl"/>
        </authorList>
    </citation>
    <scope>IDENTIFICATION</scope>
</reference>
<reference evidence="2" key="1">
    <citation type="journal article" date="2002" name="Science">
        <title>The draft genome of Ciona intestinalis: insights into chordate and vertebrate origins.</title>
        <authorList>
            <person name="Dehal P."/>
            <person name="Satou Y."/>
            <person name="Campbell R.K."/>
            <person name="Chapman J."/>
            <person name="Degnan B."/>
            <person name="De Tomaso A."/>
            <person name="Davidson B."/>
            <person name="Di Gregorio A."/>
            <person name="Gelpke M."/>
            <person name="Goodstein D.M."/>
            <person name="Harafuji N."/>
            <person name="Hastings K.E."/>
            <person name="Ho I."/>
            <person name="Hotta K."/>
            <person name="Huang W."/>
            <person name="Kawashima T."/>
            <person name="Lemaire P."/>
            <person name="Martinez D."/>
            <person name="Meinertzhagen I.A."/>
            <person name="Necula S."/>
            <person name="Nonaka M."/>
            <person name="Putnam N."/>
            <person name="Rash S."/>
            <person name="Saiga H."/>
            <person name="Satake M."/>
            <person name="Terry A."/>
            <person name="Yamada L."/>
            <person name="Wang H.G."/>
            <person name="Awazu S."/>
            <person name="Azumi K."/>
            <person name="Boore J."/>
            <person name="Branno M."/>
            <person name="Chin-Bow S."/>
            <person name="DeSantis R."/>
            <person name="Doyle S."/>
            <person name="Francino P."/>
            <person name="Keys D.N."/>
            <person name="Haga S."/>
            <person name="Hayashi H."/>
            <person name="Hino K."/>
            <person name="Imai K.S."/>
            <person name="Inaba K."/>
            <person name="Kano S."/>
            <person name="Kobayashi K."/>
            <person name="Kobayashi M."/>
            <person name="Lee B.I."/>
            <person name="Makabe K.W."/>
            <person name="Manohar C."/>
            <person name="Matassi G."/>
            <person name="Medina M."/>
            <person name="Mochizuki Y."/>
            <person name="Mount S."/>
            <person name="Morishita T."/>
            <person name="Miura S."/>
            <person name="Nakayama A."/>
            <person name="Nishizaka S."/>
            <person name="Nomoto H."/>
            <person name="Ohta F."/>
            <person name="Oishi K."/>
            <person name="Rigoutsos I."/>
            <person name="Sano M."/>
            <person name="Sasaki A."/>
            <person name="Sasakura Y."/>
            <person name="Shoguchi E."/>
            <person name="Shin-i T."/>
            <person name="Spagnuolo A."/>
            <person name="Stainier D."/>
            <person name="Suzuki M.M."/>
            <person name="Tassy O."/>
            <person name="Takatori N."/>
            <person name="Tokuoka M."/>
            <person name="Yagi K."/>
            <person name="Yoshizaki F."/>
            <person name="Wada S."/>
            <person name="Zhang C."/>
            <person name="Hyatt P.D."/>
            <person name="Larimer F."/>
            <person name="Detter C."/>
            <person name="Doggett N."/>
            <person name="Glavina T."/>
            <person name="Hawkins T."/>
            <person name="Richardson P."/>
            <person name="Lucas S."/>
            <person name="Kohara Y."/>
            <person name="Levine M."/>
            <person name="Satoh N."/>
            <person name="Rokhsar D.S."/>
        </authorList>
    </citation>
    <scope>NUCLEOTIDE SEQUENCE [LARGE SCALE GENOMIC DNA]</scope>
</reference>
<keyword evidence="2" id="KW-1185">Reference proteome</keyword>
<dbReference type="Ensembl" id="ENSCINT00000027160.2">
    <property type="protein sequence ID" value="ENSCINP00000026914.2"/>
    <property type="gene ID" value="ENSCING00000015036.2"/>
</dbReference>
<dbReference type="GeneTree" id="ENSGT00940000171939"/>
<protein>
    <submittedName>
        <fullName evidence="1">Uncharacterized protein</fullName>
    </submittedName>
</protein>
<dbReference type="HOGENOM" id="CLU_3146871_0_0_1"/>
<reference evidence="1" key="2">
    <citation type="submission" date="2025-08" db="UniProtKB">
        <authorList>
            <consortium name="Ensembl"/>
        </authorList>
    </citation>
    <scope>IDENTIFICATION</scope>
</reference>
<dbReference type="InParanoid" id="F6SVD8"/>
<evidence type="ECO:0000313" key="2">
    <source>
        <dbReference type="Proteomes" id="UP000008144"/>
    </source>
</evidence>
<organism evidence="1 2">
    <name type="scientific">Ciona intestinalis</name>
    <name type="common">Transparent sea squirt</name>
    <name type="synonym">Ascidia intestinalis</name>
    <dbReference type="NCBI Taxonomy" id="7719"/>
    <lineage>
        <taxon>Eukaryota</taxon>
        <taxon>Metazoa</taxon>
        <taxon>Chordata</taxon>
        <taxon>Tunicata</taxon>
        <taxon>Ascidiacea</taxon>
        <taxon>Phlebobranchia</taxon>
        <taxon>Cionidae</taxon>
        <taxon>Ciona</taxon>
    </lineage>
</organism>
<evidence type="ECO:0000313" key="1">
    <source>
        <dbReference type="Ensembl" id="ENSCINP00000026914.2"/>
    </source>
</evidence>
<dbReference type="Proteomes" id="UP000008144">
    <property type="component" value="Unassembled WGS sequence"/>
</dbReference>
<proteinExistence type="predicted"/>
<name>F6SVD8_CIOIN</name>
<accession>F6SVD8</accession>
<sequence length="49" mass="5513">MTTTEEISDAATIGRVLDEARTEICNLEAKNTRIEEGLLDLHRWLNGVN</sequence>